<dbReference type="Gene3D" id="3.40.1010.10">
    <property type="entry name" value="Cobalt-precorrin-4 Transmethylase, Domain 1"/>
    <property type="match status" value="1"/>
</dbReference>
<dbReference type="EC" id="2.1.1.107" evidence="1"/>
<dbReference type="InterPro" id="IPR006366">
    <property type="entry name" value="CobA/CysG_C"/>
</dbReference>
<dbReference type="GO" id="GO:0004852">
    <property type="term" value="F:uroporphyrinogen-III synthase activity"/>
    <property type="evidence" value="ECO:0007669"/>
    <property type="project" value="InterPro"/>
</dbReference>
<accession>A0A1I0YY15</accession>
<keyword evidence="4" id="KW-0949">S-adenosyl-L-methionine</keyword>
<name>A0A1I0YY15_9FIRM</name>
<dbReference type="GO" id="GO:0004851">
    <property type="term" value="F:uroporphyrin-III C-methyltransferase activity"/>
    <property type="evidence" value="ECO:0007669"/>
    <property type="project" value="UniProtKB-EC"/>
</dbReference>
<protein>
    <recommendedName>
        <fullName evidence="1">uroporphyrinogen-III C-methyltransferase</fullName>
        <ecNumber evidence="1">2.1.1.107</ecNumber>
    </recommendedName>
</protein>
<dbReference type="InterPro" id="IPR014777">
    <property type="entry name" value="4pyrrole_Mease_sub1"/>
</dbReference>
<feature type="domain" description="Tetrapyrrole methylase" evidence="7">
    <location>
        <begin position="5"/>
        <end position="216"/>
    </location>
</feature>
<dbReference type="Pfam" id="PF02602">
    <property type="entry name" value="HEM4"/>
    <property type="match status" value="1"/>
</dbReference>
<dbReference type="STRING" id="1120918.SAMN05216249_1126"/>
<dbReference type="Proteomes" id="UP000198838">
    <property type="component" value="Unassembled WGS sequence"/>
</dbReference>
<evidence type="ECO:0000256" key="3">
    <source>
        <dbReference type="ARBA" id="ARBA00022679"/>
    </source>
</evidence>
<evidence type="ECO:0000256" key="2">
    <source>
        <dbReference type="ARBA" id="ARBA00022603"/>
    </source>
</evidence>
<dbReference type="GO" id="GO:0019354">
    <property type="term" value="P:siroheme biosynthetic process"/>
    <property type="evidence" value="ECO:0007669"/>
    <property type="project" value="InterPro"/>
</dbReference>
<keyword evidence="5" id="KW-0627">Porphyrin biosynthesis</keyword>
<dbReference type="InterPro" id="IPR014776">
    <property type="entry name" value="4pyrrole_Mease_sub2"/>
</dbReference>
<dbReference type="InterPro" id="IPR050161">
    <property type="entry name" value="Siro_Cobalamin_biosynth"/>
</dbReference>
<dbReference type="InterPro" id="IPR003754">
    <property type="entry name" value="4pyrrol_synth_uPrphyn_synth"/>
</dbReference>
<dbReference type="SUPFAM" id="SSF69618">
    <property type="entry name" value="HemD-like"/>
    <property type="match status" value="1"/>
</dbReference>
<comment type="similarity">
    <text evidence="6">Belongs to the precorrin methyltransferase family.</text>
</comment>
<dbReference type="PROSITE" id="PS00840">
    <property type="entry name" value="SUMT_2"/>
    <property type="match status" value="1"/>
</dbReference>
<reference evidence="9 10" key="1">
    <citation type="submission" date="2016-10" db="EMBL/GenBank/DDBJ databases">
        <authorList>
            <person name="de Groot N.N."/>
        </authorList>
    </citation>
    <scope>NUCLEOTIDE SEQUENCE [LARGE SCALE GENOMIC DNA]</scope>
    <source>
        <strain evidence="9 10">DSM 5522</strain>
    </source>
</reference>
<proteinExistence type="inferred from homology"/>
<dbReference type="InterPro" id="IPR003043">
    <property type="entry name" value="Uropor_MeTrfase_CS"/>
</dbReference>
<dbReference type="FunFam" id="3.30.950.10:FF:000001">
    <property type="entry name" value="Siroheme synthase"/>
    <property type="match status" value="1"/>
</dbReference>
<gene>
    <name evidence="9" type="ORF">SAMN05216249_1126</name>
</gene>
<dbReference type="InterPro" id="IPR000878">
    <property type="entry name" value="4pyrrol_Mease"/>
</dbReference>
<dbReference type="Gene3D" id="3.30.950.10">
    <property type="entry name" value="Methyltransferase, Cobalt-precorrin-4 Transmethylase, Domain 2"/>
    <property type="match status" value="1"/>
</dbReference>
<dbReference type="AlphaFoldDB" id="A0A1I0YY15"/>
<dbReference type="InterPro" id="IPR035996">
    <property type="entry name" value="4pyrrol_Methylase_sf"/>
</dbReference>
<dbReference type="Pfam" id="PF00590">
    <property type="entry name" value="TP_methylase"/>
    <property type="match status" value="1"/>
</dbReference>
<evidence type="ECO:0000256" key="4">
    <source>
        <dbReference type="ARBA" id="ARBA00022691"/>
    </source>
</evidence>
<evidence type="ECO:0000256" key="5">
    <source>
        <dbReference type="ARBA" id="ARBA00023244"/>
    </source>
</evidence>
<sequence length="499" mass="54786">MKQGKVWLVGAGPSDAELLTLKAKRVLEEADVVVYDALVGRAILSMIPSDVRCIDVGKRSGDHTMSQYKMNELLLEEAQKGNNVVRLKGGDPFLFGRGGEELELLSKNNIAFEVVPGITSAISVPAYNGIPVTHRDYVSSLHIITGHKKAGEEYNIDFKALVNTKGTLVFLMGIKALSDIAKGLMDAGMDPNMPAAVLSKGTTSRQKRIVATLESLENKVNEIGIDPPGIIVVGKVCNLSNDFEWYEKLPLFGKSIIVTRPRDRASKMTAMLRKNGAEVLEIPSIKTIPMEENKEFEEALKNVSQYNYIAFTSVIGVKVFFEKLKELRIDVRDVKAYFAAIGSGTAKEIEKHGVLNSIMPKEFDGLHLGREIGKHAKDTEKILIPRAKIGQSEIVEGIKEESNAHIDDIAVYDTKYETNGIVDVAGEIEAGNIDYVCFTSASTVKGFVEMVKLEDYSKVKALCIGKQTEEAAKSFNMTTFVSKKATIDSLVELCIEMSQ</sequence>
<feature type="domain" description="Tetrapyrrole biosynthesis uroporphyrinogen III synthase" evidence="8">
    <location>
        <begin position="267"/>
        <end position="492"/>
    </location>
</feature>
<dbReference type="NCBIfam" id="NF004790">
    <property type="entry name" value="PRK06136.1"/>
    <property type="match status" value="1"/>
</dbReference>
<keyword evidence="2 6" id="KW-0489">Methyltransferase</keyword>
<dbReference type="EMBL" id="FOJY01000012">
    <property type="protein sequence ID" value="SFB18244.1"/>
    <property type="molecule type" value="Genomic_DNA"/>
</dbReference>
<organism evidence="9 10">
    <name type="scientific">Acetitomaculum ruminis DSM 5522</name>
    <dbReference type="NCBI Taxonomy" id="1120918"/>
    <lineage>
        <taxon>Bacteria</taxon>
        <taxon>Bacillati</taxon>
        <taxon>Bacillota</taxon>
        <taxon>Clostridia</taxon>
        <taxon>Lachnospirales</taxon>
        <taxon>Lachnospiraceae</taxon>
        <taxon>Acetitomaculum</taxon>
    </lineage>
</organism>
<dbReference type="SUPFAM" id="SSF53790">
    <property type="entry name" value="Tetrapyrrole methylase"/>
    <property type="match status" value="1"/>
</dbReference>
<dbReference type="CDD" id="cd06578">
    <property type="entry name" value="HemD"/>
    <property type="match status" value="1"/>
</dbReference>
<dbReference type="InterPro" id="IPR036108">
    <property type="entry name" value="4pyrrol_syn_uPrphyn_synt_sf"/>
</dbReference>
<dbReference type="CDD" id="cd11642">
    <property type="entry name" value="SUMT"/>
    <property type="match status" value="1"/>
</dbReference>
<keyword evidence="10" id="KW-1185">Reference proteome</keyword>
<dbReference type="PANTHER" id="PTHR45790">
    <property type="entry name" value="SIROHEME SYNTHASE-RELATED"/>
    <property type="match status" value="1"/>
</dbReference>
<dbReference type="FunFam" id="3.40.1010.10:FF:000001">
    <property type="entry name" value="Siroheme synthase"/>
    <property type="match status" value="1"/>
</dbReference>
<evidence type="ECO:0000256" key="1">
    <source>
        <dbReference type="ARBA" id="ARBA00012162"/>
    </source>
</evidence>
<dbReference type="Gene3D" id="3.40.50.10090">
    <property type="match status" value="2"/>
</dbReference>
<evidence type="ECO:0000256" key="6">
    <source>
        <dbReference type="RuleBase" id="RU003960"/>
    </source>
</evidence>
<evidence type="ECO:0000259" key="7">
    <source>
        <dbReference type="Pfam" id="PF00590"/>
    </source>
</evidence>
<keyword evidence="3 6" id="KW-0808">Transferase</keyword>
<dbReference type="NCBIfam" id="TIGR01469">
    <property type="entry name" value="cobA_cysG_Cterm"/>
    <property type="match status" value="1"/>
</dbReference>
<evidence type="ECO:0000313" key="9">
    <source>
        <dbReference type="EMBL" id="SFB18244.1"/>
    </source>
</evidence>
<evidence type="ECO:0000313" key="10">
    <source>
        <dbReference type="Proteomes" id="UP000198838"/>
    </source>
</evidence>
<dbReference type="OrthoDB" id="9815856at2"/>
<dbReference type="RefSeq" id="WP_092872808.1">
    <property type="nucleotide sequence ID" value="NZ_FOJY01000012.1"/>
</dbReference>
<evidence type="ECO:0000259" key="8">
    <source>
        <dbReference type="Pfam" id="PF02602"/>
    </source>
</evidence>
<dbReference type="PANTHER" id="PTHR45790:SF3">
    <property type="entry name" value="S-ADENOSYL-L-METHIONINE-DEPENDENT UROPORPHYRINOGEN III METHYLTRANSFERASE, CHLOROPLASTIC"/>
    <property type="match status" value="1"/>
</dbReference>
<dbReference type="GO" id="GO:0032259">
    <property type="term" value="P:methylation"/>
    <property type="evidence" value="ECO:0007669"/>
    <property type="project" value="UniProtKB-KW"/>
</dbReference>